<evidence type="ECO:0000313" key="1">
    <source>
        <dbReference type="EMBL" id="JAH78356.1"/>
    </source>
</evidence>
<accession>A0A0E9VK36</accession>
<sequence>MASTALRILNQGVKQRSYFILFFLQKEE</sequence>
<dbReference type="AlphaFoldDB" id="A0A0E9VK36"/>
<organism evidence="1">
    <name type="scientific">Anguilla anguilla</name>
    <name type="common">European freshwater eel</name>
    <name type="synonym">Muraena anguilla</name>
    <dbReference type="NCBI Taxonomy" id="7936"/>
    <lineage>
        <taxon>Eukaryota</taxon>
        <taxon>Metazoa</taxon>
        <taxon>Chordata</taxon>
        <taxon>Craniata</taxon>
        <taxon>Vertebrata</taxon>
        <taxon>Euteleostomi</taxon>
        <taxon>Actinopterygii</taxon>
        <taxon>Neopterygii</taxon>
        <taxon>Teleostei</taxon>
        <taxon>Anguilliformes</taxon>
        <taxon>Anguillidae</taxon>
        <taxon>Anguilla</taxon>
    </lineage>
</organism>
<reference evidence="1" key="1">
    <citation type="submission" date="2014-11" db="EMBL/GenBank/DDBJ databases">
        <authorList>
            <person name="Amaro Gonzalez C."/>
        </authorList>
    </citation>
    <scope>NUCLEOTIDE SEQUENCE</scope>
</reference>
<reference evidence="1" key="2">
    <citation type="journal article" date="2015" name="Fish Shellfish Immunol.">
        <title>Early steps in the European eel (Anguilla anguilla)-Vibrio vulnificus interaction in the gills: Role of the RtxA13 toxin.</title>
        <authorList>
            <person name="Callol A."/>
            <person name="Pajuelo D."/>
            <person name="Ebbesson L."/>
            <person name="Teles M."/>
            <person name="MacKenzie S."/>
            <person name="Amaro C."/>
        </authorList>
    </citation>
    <scope>NUCLEOTIDE SEQUENCE</scope>
</reference>
<dbReference type="EMBL" id="GBXM01030221">
    <property type="protein sequence ID" value="JAH78356.1"/>
    <property type="molecule type" value="Transcribed_RNA"/>
</dbReference>
<proteinExistence type="predicted"/>
<protein>
    <submittedName>
        <fullName evidence="1">Uncharacterized protein</fullName>
    </submittedName>
</protein>
<name>A0A0E9VK36_ANGAN</name>